<feature type="domain" description="Phage MuF C-terminal" evidence="2">
    <location>
        <begin position="105"/>
        <end position="210"/>
    </location>
</feature>
<comment type="caution">
    <text evidence="3">The sequence shown here is derived from an EMBL/GenBank/DDBJ whole genome shotgun (WGS) entry which is preliminary data.</text>
</comment>
<feature type="compositionally biased region" description="Basic and acidic residues" evidence="1">
    <location>
        <begin position="276"/>
        <end position="298"/>
    </location>
</feature>
<name>C6LA20_9FIRM</name>
<protein>
    <recommendedName>
        <fullName evidence="2">Phage MuF C-terminal domain-containing protein</fullName>
    </recommendedName>
</protein>
<accession>C6LA20</accession>
<dbReference type="OrthoDB" id="9815272at2"/>
<feature type="region of interest" description="Disordered" evidence="1">
    <location>
        <begin position="265"/>
        <end position="298"/>
    </location>
</feature>
<evidence type="ECO:0000256" key="1">
    <source>
        <dbReference type="SAM" id="MobiDB-lite"/>
    </source>
</evidence>
<evidence type="ECO:0000259" key="2">
    <source>
        <dbReference type="Pfam" id="PF18819"/>
    </source>
</evidence>
<evidence type="ECO:0000313" key="3">
    <source>
        <dbReference type="EMBL" id="EET62427.1"/>
    </source>
</evidence>
<evidence type="ECO:0000313" key="4">
    <source>
        <dbReference type="Proteomes" id="UP000005561"/>
    </source>
</evidence>
<dbReference type="EMBL" id="ACCL02000002">
    <property type="protein sequence ID" value="EET62427.1"/>
    <property type="molecule type" value="Genomic_DNA"/>
</dbReference>
<gene>
    <name evidence="3" type="ORF">BRYFOR_05462</name>
</gene>
<reference evidence="3" key="1">
    <citation type="submission" date="2009-07" db="EMBL/GenBank/DDBJ databases">
        <authorList>
            <person name="Weinstock G."/>
            <person name="Sodergren E."/>
            <person name="Clifton S."/>
            <person name="Fulton L."/>
            <person name="Fulton B."/>
            <person name="Courtney L."/>
            <person name="Fronick C."/>
            <person name="Harrison M."/>
            <person name="Strong C."/>
            <person name="Farmer C."/>
            <person name="Delahaunty K."/>
            <person name="Markovic C."/>
            <person name="Hall O."/>
            <person name="Minx P."/>
            <person name="Tomlinson C."/>
            <person name="Mitreva M."/>
            <person name="Nelson J."/>
            <person name="Hou S."/>
            <person name="Wollam A."/>
            <person name="Pepin K.H."/>
            <person name="Johnson M."/>
            <person name="Bhonagiri V."/>
            <person name="Nash W.E."/>
            <person name="Warren W."/>
            <person name="Chinwalla A."/>
            <person name="Mardis E.R."/>
            <person name="Wilson R.K."/>
        </authorList>
    </citation>
    <scope>NUCLEOTIDE SEQUENCE [LARGE SCALE GENOMIC DNA]</scope>
    <source>
        <strain evidence="3">DSM 14469</strain>
    </source>
</reference>
<proteinExistence type="predicted"/>
<dbReference type="AlphaFoldDB" id="C6LA20"/>
<dbReference type="Pfam" id="PF18819">
    <property type="entry name" value="MuF_C"/>
    <property type="match status" value="1"/>
</dbReference>
<keyword evidence="4" id="KW-1185">Reference proteome</keyword>
<dbReference type="RefSeq" id="WP_006860262.1">
    <property type="nucleotide sequence ID" value="NZ_ACCL02000002.1"/>
</dbReference>
<dbReference type="STRING" id="168384.SAMN05660368_02264"/>
<organism evidence="3 4">
    <name type="scientific">Marvinbryantia formatexigens DSM 14469</name>
    <dbReference type="NCBI Taxonomy" id="478749"/>
    <lineage>
        <taxon>Bacteria</taxon>
        <taxon>Bacillati</taxon>
        <taxon>Bacillota</taxon>
        <taxon>Clostridia</taxon>
        <taxon>Lachnospirales</taxon>
        <taxon>Lachnospiraceae</taxon>
        <taxon>Marvinbryantia</taxon>
    </lineage>
</organism>
<dbReference type="InterPro" id="IPR041131">
    <property type="entry name" value="MuF_C"/>
</dbReference>
<sequence>MDDASRKMLEDYIKAFQSLNDFYKKSSQAFQAMLELSPEMKRRYELMVQQEKFAEQVDEVIDGKRSQYNALKVCDTPPILLETGMSQLPMLFTQKHLADCIHPKKDGADSYHEISIEQIKNMPVLIAEPVMIYDSLSRNDSVVVVTSETDKEHLPVIISIRPDGQGTYEMQRVASNFITSIYGRTNFEAHLQRVISQDKLLFCSKQKSRELFRVSGVQFPGCLDGIGFDIIIRQSRNIVNSHIPEEREETAAKTAAEQEQIHLQEVQKESSAQEAEAVRQKEQQAEKTEKEQQRNLKR</sequence>
<dbReference type="Proteomes" id="UP000005561">
    <property type="component" value="Unassembled WGS sequence"/>
</dbReference>